<evidence type="ECO:0000256" key="5">
    <source>
        <dbReference type="ARBA" id="ARBA00023136"/>
    </source>
</evidence>
<evidence type="ECO:0000313" key="8">
    <source>
        <dbReference type="Proteomes" id="UP000183508"/>
    </source>
</evidence>
<organism evidence="7 8">
    <name type="scientific">Alicyclobacillus macrosporangiidus</name>
    <dbReference type="NCBI Taxonomy" id="392015"/>
    <lineage>
        <taxon>Bacteria</taxon>
        <taxon>Bacillati</taxon>
        <taxon>Bacillota</taxon>
        <taxon>Bacilli</taxon>
        <taxon>Bacillales</taxon>
        <taxon>Alicyclobacillaceae</taxon>
        <taxon>Alicyclobacillus</taxon>
    </lineage>
</organism>
<gene>
    <name evidence="7" type="ORF">SAMN05421543_11188</name>
</gene>
<feature type="transmembrane region" description="Helical" evidence="6">
    <location>
        <begin position="358"/>
        <end position="378"/>
    </location>
</feature>
<keyword evidence="3 6" id="KW-0812">Transmembrane</keyword>
<evidence type="ECO:0000256" key="2">
    <source>
        <dbReference type="ARBA" id="ARBA00022475"/>
    </source>
</evidence>
<dbReference type="GO" id="GO:0005886">
    <property type="term" value="C:plasma membrane"/>
    <property type="evidence" value="ECO:0007669"/>
    <property type="project" value="UniProtKB-SubCell"/>
</dbReference>
<evidence type="ECO:0000256" key="1">
    <source>
        <dbReference type="ARBA" id="ARBA00004651"/>
    </source>
</evidence>
<keyword evidence="5 6" id="KW-0472">Membrane</keyword>
<reference evidence="8" key="1">
    <citation type="submission" date="2016-10" db="EMBL/GenBank/DDBJ databases">
        <authorList>
            <person name="Varghese N."/>
        </authorList>
    </citation>
    <scope>NUCLEOTIDE SEQUENCE [LARGE SCALE GENOMIC DNA]</scope>
    <source>
        <strain evidence="8">DSM 17980</strain>
    </source>
</reference>
<feature type="transmembrane region" description="Helical" evidence="6">
    <location>
        <begin position="111"/>
        <end position="131"/>
    </location>
</feature>
<dbReference type="RefSeq" id="WP_175511508.1">
    <property type="nucleotide sequence ID" value="NZ_FPBV01000011.1"/>
</dbReference>
<evidence type="ECO:0000256" key="4">
    <source>
        <dbReference type="ARBA" id="ARBA00022989"/>
    </source>
</evidence>
<dbReference type="EMBL" id="FPBV01000011">
    <property type="protein sequence ID" value="SFU87922.1"/>
    <property type="molecule type" value="Genomic_DNA"/>
</dbReference>
<dbReference type="eggNOG" id="COG2244">
    <property type="taxonomic scope" value="Bacteria"/>
</dbReference>
<dbReference type="STRING" id="392015.SAMN05421543_11188"/>
<dbReference type="PANTHER" id="PTHR30250">
    <property type="entry name" value="PST FAMILY PREDICTED COLANIC ACID TRANSPORTER"/>
    <property type="match status" value="1"/>
</dbReference>
<protein>
    <submittedName>
        <fullName evidence="7">Membrane protein involved in the export of O-antigen and teichoic acid</fullName>
    </submittedName>
</protein>
<dbReference type="Proteomes" id="UP000183508">
    <property type="component" value="Unassembled WGS sequence"/>
</dbReference>
<dbReference type="PANTHER" id="PTHR30250:SF11">
    <property type="entry name" value="O-ANTIGEN TRANSPORTER-RELATED"/>
    <property type="match status" value="1"/>
</dbReference>
<feature type="transmembrane region" description="Helical" evidence="6">
    <location>
        <begin position="325"/>
        <end position="346"/>
    </location>
</feature>
<evidence type="ECO:0000313" key="7">
    <source>
        <dbReference type="EMBL" id="SFU87922.1"/>
    </source>
</evidence>
<feature type="transmembrane region" description="Helical" evidence="6">
    <location>
        <begin position="175"/>
        <end position="194"/>
    </location>
</feature>
<evidence type="ECO:0000256" key="3">
    <source>
        <dbReference type="ARBA" id="ARBA00022692"/>
    </source>
</evidence>
<accession>A0A1I7JRY5</accession>
<dbReference type="AlphaFoldDB" id="A0A1I7JRY5"/>
<sequence>MSTSRTTLFTMIYKGVLSGLGFLSSAALAWALSKADRVEFQFAGTVAQTGMTFVGGFTNYYAYALPKHPEDARGVVQTGNLFVGLASIVVLLVAGASFLAGGFGGDGDRPWRWALLCMPLTFIFGYGSRLLQAADEISWLNRVNTLQPLIFLLFVGGLFALPYAERDAARLTGAYAAWIASFALAAGLTMVIAYRRLGMPHGWSWRLHPRHWRGTWQYGGWSSIAQVVNILNYRMDFWLVYHFLPATEASVYGIAVVASEVLLNISGSIQSVMFRRMTGTDQRDAIAATELSCRHTLLSSALVAIAMFATFPWLILVAYPGYGAAIVPFFILLPGLVVKAASNIVIQYATNALGQPKTSIWMNGVSALVNAAACLILLPTLGMVGGAIASTLSYAISFVIYIIWFGRVTRVHPSGLYRIRRTDLAPYLRMWSAVRRRFGGNPS</sequence>
<keyword evidence="4 6" id="KW-1133">Transmembrane helix</keyword>
<keyword evidence="8" id="KW-1185">Reference proteome</keyword>
<feature type="transmembrane region" description="Helical" evidence="6">
    <location>
        <begin position="41"/>
        <end position="61"/>
    </location>
</feature>
<feature type="transmembrane region" description="Helical" evidence="6">
    <location>
        <begin position="143"/>
        <end position="163"/>
    </location>
</feature>
<name>A0A1I7JRY5_9BACL</name>
<feature type="transmembrane region" description="Helical" evidence="6">
    <location>
        <begin position="81"/>
        <end position="105"/>
    </location>
</feature>
<keyword evidence="2" id="KW-1003">Cell membrane</keyword>
<feature type="transmembrane region" description="Helical" evidence="6">
    <location>
        <begin position="384"/>
        <end position="404"/>
    </location>
</feature>
<comment type="subcellular location">
    <subcellularLocation>
        <location evidence="1">Cell membrane</location>
        <topology evidence="1">Multi-pass membrane protein</topology>
    </subcellularLocation>
</comment>
<feature type="transmembrane region" description="Helical" evidence="6">
    <location>
        <begin position="295"/>
        <end position="319"/>
    </location>
</feature>
<dbReference type="InterPro" id="IPR050833">
    <property type="entry name" value="Poly_Biosynth_Transport"/>
</dbReference>
<proteinExistence type="predicted"/>
<evidence type="ECO:0000256" key="6">
    <source>
        <dbReference type="SAM" id="Phobius"/>
    </source>
</evidence>